<dbReference type="Pfam" id="PF07728">
    <property type="entry name" value="AAA_5"/>
    <property type="match status" value="1"/>
</dbReference>
<dbReference type="GO" id="GO:0000055">
    <property type="term" value="P:ribosomal large subunit export from nucleus"/>
    <property type="evidence" value="ECO:0007669"/>
    <property type="project" value="TreeGrafter"/>
</dbReference>
<dbReference type="GO" id="GO:0005634">
    <property type="term" value="C:nucleus"/>
    <property type="evidence" value="ECO:0007669"/>
    <property type="project" value="TreeGrafter"/>
</dbReference>
<dbReference type="Gene3D" id="3.40.50.300">
    <property type="entry name" value="P-loop containing nucleotide triphosphate hydrolases"/>
    <property type="match status" value="1"/>
</dbReference>
<dbReference type="GO" id="GO:0000027">
    <property type="term" value="P:ribosomal large subunit assembly"/>
    <property type="evidence" value="ECO:0007669"/>
    <property type="project" value="TreeGrafter"/>
</dbReference>
<dbReference type="EMBL" id="CASHTH010003383">
    <property type="protein sequence ID" value="CAI8044184.1"/>
    <property type="molecule type" value="Genomic_DNA"/>
</dbReference>
<keyword evidence="1" id="KW-0547">Nucleotide-binding</keyword>
<keyword evidence="2" id="KW-0067">ATP-binding</keyword>
<dbReference type="Proteomes" id="UP001174909">
    <property type="component" value="Unassembled WGS sequence"/>
</dbReference>
<dbReference type="GO" id="GO:0005524">
    <property type="term" value="F:ATP binding"/>
    <property type="evidence" value="ECO:0007669"/>
    <property type="project" value="UniProtKB-KW"/>
</dbReference>
<dbReference type="AlphaFoldDB" id="A0AA35X4T1"/>
<sequence>MDFIVRRDDDALKLERISSCNFGTSCLSAHADKEQFQGNQKLEELHIAVEGSGALSVVVQGPSGCGKTSLLRDYLSLRGRTVGDSVMVVHLGEQIDSKVLLGTFTCTAVPGEFVWMPGLLTKCVLNGHWIVLEDIDFAPPDVLASTEDSVLRRRKADRKSCLRLEFSIYVCPAVESPHDREARLFQG</sequence>
<dbReference type="GO" id="GO:0016887">
    <property type="term" value="F:ATP hydrolysis activity"/>
    <property type="evidence" value="ECO:0007669"/>
    <property type="project" value="InterPro"/>
</dbReference>
<dbReference type="PANTHER" id="PTHR48103:SF2">
    <property type="entry name" value="MIDASIN"/>
    <property type="match status" value="1"/>
</dbReference>
<dbReference type="GO" id="GO:0030687">
    <property type="term" value="C:preribosome, large subunit precursor"/>
    <property type="evidence" value="ECO:0007669"/>
    <property type="project" value="TreeGrafter"/>
</dbReference>
<accession>A0AA35X4T1</accession>
<protein>
    <submittedName>
        <fullName evidence="4">Midasin</fullName>
    </submittedName>
</protein>
<reference evidence="4" key="1">
    <citation type="submission" date="2023-03" db="EMBL/GenBank/DDBJ databases">
        <authorList>
            <person name="Steffen K."/>
            <person name="Cardenas P."/>
        </authorList>
    </citation>
    <scope>NUCLEOTIDE SEQUENCE</scope>
</reference>
<proteinExistence type="predicted"/>
<evidence type="ECO:0000313" key="5">
    <source>
        <dbReference type="Proteomes" id="UP001174909"/>
    </source>
</evidence>
<name>A0AA35X4T1_GEOBA</name>
<keyword evidence="5" id="KW-1185">Reference proteome</keyword>
<comment type="caution">
    <text evidence="4">The sequence shown here is derived from an EMBL/GenBank/DDBJ whole genome shotgun (WGS) entry which is preliminary data.</text>
</comment>
<evidence type="ECO:0000313" key="4">
    <source>
        <dbReference type="EMBL" id="CAI8044184.1"/>
    </source>
</evidence>
<dbReference type="SUPFAM" id="SSF52540">
    <property type="entry name" value="P-loop containing nucleoside triphosphate hydrolases"/>
    <property type="match status" value="1"/>
</dbReference>
<evidence type="ECO:0000256" key="2">
    <source>
        <dbReference type="ARBA" id="ARBA00022840"/>
    </source>
</evidence>
<evidence type="ECO:0000256" key="1">
    <source>
        <dbReference type="ARBA" id="ARBA00022741"/>
    </source>
</evidence>
<dbReference type="PANTHER" id="PTHR48103">
    <property type="entry name" value="MIDASIN-RELATED"/>
    <property type="match status" value="1"/>
</dbReference>
<gene>
    <name evidence="4" type="ORF">GBAR_LOCUS24533</name>
</gene>
<evidence type="ECO:0000259" key="3">
    <source>
        <dbReference type="Pfam" id="PF07728"/>
    </source>
</evidence>
<dbReference type="InterPro" id="IPR027417">
    <property type="entry name" value="P-loop_NTPase"/>
</dbReference>
<organism evidence="4 5">
    <name type="scientific">Geodia barretti</name>
    <name type="common">Barrett's horny sponge</name>
    <dbReference type="NCBI Taxonomy" id="519541"/>
    <lineage>
        <taxon>Eukaryota</taxon>
        <taxon>Metazoa</taxon>
        <taxon>Porifera</taxon>
        <taxon>Demospongiae</taxon>
        <taxon>Heteroscleromorpha</taxon>
        <taxon>Tetractinellida</taxon>
        <taxon>Astrophorina</taxon>
        <taxon>Geodiidae</taxon>
        <taxon>Geodia</taxon>
    </lineage>
</organism>
<feature type="domain" description="ATPase dynein-related AAA" evidence="3">
    <location>
        <begin position="57"/>
        <end position="146"/>
    </location>
</feature>
<dbReference type="InterPro" id="IPR011704">
    <property type="entry name" value="ATPase_dyneun-rel_AAA"/>
</dbReference>